<keyword evidence="1" id="KW-0479">Metal-binding</keyword>
<organism evidence="7">
    <name type="scientific">Alsobacter sp. KACC 23698</name>
    <dbReference type="NCBI Taxonomy" id="3149229"/>
    <lineage>
        <taxon>Bacteria</taxon>
        <taxon>Pseudomonadati</taxon>
        <taxon>Pseudomonadota</taxon>
        <taxon>Alphaproteobacteria</taxon>
        <taxon>Hyphomicrobiales</taxon>
        <taxon>Alsobacteraceae</taxon>
        <taxon>Alsobacter</taxon>
    </lineage>
</organism>
<evidence type="ECO:0000313" key="7">
    <source>
        <dbReference type="EMBL" id="XBO38928.1"/>
    </source>
</evidence>
<accession>A0AAU7JF85</accession>
<dbReference type="PANTHER" id="PTHR42988:SF2">
    <property type="entry name" value="CYCLIC NUCLEOTIDE PHOSPHODIESTERASE CBUA0032-RELATED"/>
    <property type="match status" value="1"/>
</dbReference>
<dbReference type="Gene3D" id="3.60.21.10">
    <property type="match status" value="1"/>
</dbReference>
<dbReference type="Pfam" id="PF00149">
    <property type="entry name" value="Metallophos"/>
    <property type="match status" value="1"/>
</dbReference>
<gene>
    <name evidence="7" type="ORF">ABEG18_25150</name>
</gene>
<sequence length="593" mass="63847">MSSQGRLAKDERAGGTDLSSRAILDPRRGDVEDDLLSTKTRSLFAIGGSLISEISFPKLALAWALLIGLPGLVLGAAPLVAKIWFVETLDRIAALAGIGSALILALVVGVGWLGFPHLLRALERSFWSLNSIAVQPGYVLAREVLRHVLEGVAGSRMSEASRARLRAATSAAAGGLAALVALALIAWVWPYTRWTGEWADFAAPMRLVVPALANAVVLVSAFFGAASLAWGAADAAMDQLLTTRRFDEVADPARTWRVAHLSDIHVVGDDCGFRIESGRAGPRGDRRFEEALARLEAIQRAHPVDHILITGDMTDAGRTGEWAAFLAALSRHPVLAERILMLPGNHDLNIADRGNPARLDLPTSPGKRLRQMRALSAMEAVQGGRVRVVDRRTGELGPTLTEFLQPHRAEIAAFADSGSLRLSRRLESLWEDCFPMVLPPPEPDGLGVALLNSNAETHFSFTNALGLAPALDVRAAVAVMENHARASWIVALHHHLLEYPRPAKALSERIGTALINGSWFVRQLAPVASRVVTMHGHRHVDWIGACGALRIISAPSPVMEASDDEPTSFYIHEIVSTGDAVALREPERVSLGP</sequence>
<feature type="transmembrane region" description="Helical" evidence="5">
    <location>
        <begin position="209"/>
        <end position="230"/>
    </location>
</feature>
<keyword evidence="2" id="KW-0378">Hydrolase</keyword>
<dbReference type="InterPro" id="IPR050884">
    <property type="entry name" value="CNP_phosphodiesterase-III"/>
</dbReference>
<keyword evidence="5" id="KW-0812">Transmembrane</keyword>
<evidence type="ECO:0000256" key="5">
    <source>
        <dbReference type="SAM" id="Phobius"/>
    </source>
</evidence>
<protein>
    <submittedName>
        <fullName evidence="7">Metallophosphoesterase</fullName>
    </submittedName>
</protein>
<feature type="domain" description="Calcineurin-like phosphoesterase" evidence="6">
    <location>
        <begin position="257"/>
        <end position="359"/>
    </location>
</feature>
<evidence type="ECO:0000256" key="1">
    <source>
        <dbReference type="ARBA" id="ARBA00022723"/>
    </source>
</evidence>
<dbReference type="SUPFAM" id="SSF56300">
    <property type="entry name" value="Metallo-dependent phosphatases"/>
    <property type="match status" value="1"/>
</dbReference>
<dbReference type="PANTHER" id="PTHR42988">
    <property type="entry name" value="PHOSPHOHYDROLASE"/>
    <property type="match status" value="1"/>
</dbReference>
<name>A0AAU7JF85_9HYPH</name>
<dbReference type="GO" id="GO:0016787">
    <property type="term" value="F:hydrolase activity"/>
    <property type="evidence" value="ECO:0007669"/>
    <property type="project" value="UniProtKB-KW"/>
</dbReference>
<feature type="transmembrane region" description="Helical" evidence="5">
    <location>
        <begin position="92"/>
        <end position="115"/>
    </location>
</feature>
<evidence type="ECO:0000256" key="3">
    <source>
        <dbReference type="ARBA" id="ARBA00023004"/>
    </source>
</evidence>
<dbReference type="EMBL" id="CP157484">
    <property type="protein sequence ID" value="XBO38928.1"/>
    <property type="molecule type" value="Genomic_DNA"/>
</dbReference>
<dbReference type="RefSeq" id="WP_406855767.1">
    <property type="nucleotide sequence ID" value="NZ_CP157484.1"/>
</dbReference>
<keyword evidence="5" id="KW-0472">Membrane</keyword>
<proteinExistence type="inferred from homology"/>
<dbReference type="InterPro" id="IPR029052">
    <property type="entry name" value="Metallo-depent_PP-like"/>
</dbReference>
<evidence type="ECO:0000256" key="2">
    <source>
        <dbReference type="ARBA" id="ARBA00022801"/>
    </source>
</evidence>
<evidence type="ECO:0000259" key="6">
    <source>
        <dbReference type="Pfam" id="PF00149"/>
    </source>
</evidence>
<feature type="transmembrane region" description="Helical" evidence="5">
    <location>
        <begin position="165"/>
        <end position="189"/>
    </location>
</feature>
<comment type="similarity">
    <text evidence="4">Belongs to the cyclic nucleotide phosphodiesterase class-III family.</text>
</comment>
<dbReference type="AlphaFoldDB" id="A0AAU7JF85"/>
<dbReference type="GO" id="GO:0046872">
    <property type="term" value="F:metal ion binding"/>
    <property type="evidence" value="ECO:0007669"/>
    <property type="project" value="UniProtKB-KW"/>
</dbReference>
<keyword evidence="3" id="KW-0408">Iron</keyword>
<evidence type="ECO:0000256" key="4">
    <source>
        <dbReference type="ARBA" id="ARBA00025742"/>
    </source>
</evidence>
<feature type="transmembrane region" description="Helical" evidence="5">
    <location>
        <begin position="59"/>
        <end position="80"/>
    </location>
</feature>
<reference evidence="7" key="1">
    <citation type="submission" date="2024-05" db="EMBL/GenBank/DDBJ databases">
        <authorList>
            <person name="Kim S."/>
            <person name="Heo J."/>
            <person name="Choi H."/>
            <person name="Choi Y."/>
            <person name="Kwon S.-W."/>
            <person name="Kim Y."/>
        </authorList>
    </citation>
    <scope>NUCLEOTIDE SEQUENCE</scope>
    <source>
        <strain evidence="7">KACC 23698</strain>
    </source>
</reference>
<keyword evidence="5" id="KW-1133">Transmembrane helix</keyword>
<dbReference type="InterPro" id="IPR004843">
    <property type="entry name" value="Calcineurin-like_PHP"/>
</dbReference>